<evidence type="ECO:0000259" key="1">
    <source>
        <dbReference type="Pfam" id="PF00483"/>
    </source>
</evidence>
<dbReference type="Gene3D" id="3.90.550.10">
    <property type="entry name" value="Spore Coat Polysaccharide Biosynthesis Protein SpsA, Chain A"/>
    <property type="match status" value="1"/>
</dbReference>
<gene>
    <name evidence="2" type="ORF">EDC27_0826</name>
</gene>
<dbReference type="AlphaFoldDB" id="A0A3N1VP09"/>
<keyword evidence="3" id="KW-1185">Reference proteome</keyword>
<dbReference type="SUPFAM" id="SSF53448">
    <property type="entry name" value="Nucleotide-diphospho-sugar transferases"/>
    <property type="match status" value="1"/>
</dbReference>
<dbReference type="InterPro" id="IPR029044">
    <property type="entry name" value="Nucleotide-diphossugar_trans"/>
</dbReference>
<dbReference type="InterPro" id="IPR050486">
    <property type="entry name" value="Mannose-1P_guanyltransferase"/>
</dbReference>
<evidence type="ECO:0000313" key="3">
    <source>
        <dbReference type="Proteomes" id="UP000276223"/>
    </source>
</evidence>
<dbReference type="Gene3D" id="2.160.10.10">
    <property type="entry name" value="Hexapeptide repeat proteins"/>
    <property type="match status" value="1"/>
</dbReference>
<dbReference type="Proteomes" id="UP000276223">
    <property type="component" value="Unassembled WGS sequence"/>
</dbReference>
<name>A0A3N1VP09_9BACT</name>
<comment type="caution">
    <text evidence="2">The sequence shown here is derived from an EMBL/GenBank/DDBJ whole genome shotgun (WGS) entry which is preliminary data.</text>
</comment>
<keyword evidence="2" id="KW-0548">Nucleotidyltransferase</keyword>
<accession>A0A3N1VP09</accession>
<dbReference type="GO" id="GO:0016779">
    <property type="term" value="F:nucleotidyltransferase activity"/>
    <property type="evidence" value="ECO:0007669"/>
    <property type="project" value="UniProtKB-KW"/>
</dbReference>
<evidence type="ECO:0000313" key="2">
    <source>
        <dbReference type="EMBL" id="ROR01647.1"/>
    </source>
</evidence>
<sequence>MHLMILAAGHGTRLRPLTYVRPKALCPVWGKPLLERWIRQAAEEGFRRVVVNAHHMSHKILDYFASHSWPIPVQVLVERDILGTGGGVRNALEMLDDAPLVVVNADVAAKVSLQSLVEKHRTQGAPATMLLCRSHRFDTVRVNAEGTMVTGFSPSTMAGQSGLWTFSGIHVVEPSALRSMDPGKPYHIIDLYEDWIARGTPPAAVCREHLWWTDMGSLESYWNLHTAYDRLPNDGACFLGISDSGVWVHPSATVASSARLRGAVVVGEASIVERGCVLDHVILWKGCRIEPETVLENCVVADGAVVSGRHRNTIFLPSAAPVPLGQTLDTPSPIRHSVGHFMGPG</sequence>
<dbReference type="OrthoDB" id="9788272at2"/>
<dbReference type="Pfam" id="PF00483">
    <property type="entry name" value="NTP_transferase"/>
    <property type="match status" value="1"/>
</dbReference>
<proteinExistence type="predicted"/>
<reference evidence="2 3" key="1">
    <citation type="submission" date="2018-11" db="EMBL/GenBank/DDBJ databases">
        <title>Genomic Encyclopedia of Type Strains, Phase IV (KMG-IV): sequencing the most valuable type-strain genomes for metagenomic binning, comparative biology and taxonomic classification.</title>
        <authorList>
            <person name="Goeker M."/>
        </authorList>
    </citation>
    <scope>NUCLEOTIDE SEQUENCE [LARGE SCALE GENOMIC DNA]</scope>
    <source>
        <strain evidence="2 3">DSM 22027</strain>
    </source>
</reference>
<feature type="domain" description="Nucleotidyl transferase" evidence="1">
    <location>
        <begin position="4"/>
        <end position="228"/>
    </location>
</feature>
<dbReference type="PANTHER" id="PTHR22572">
    <property type="entry name" value="SUGAR-1-PHOSPHATE GUANYL TRANSFERASE"/>
    <property type="match status" value="1"/>
</dbReference>
<dbReference type="InterPro" id="IPR005835">
    <property type="entry name" value="NTP_transferase_dom"/>
</dbReference>
<protein>
    <submittedName>
        <fullName evidence="2">Mannose-1-phosphate guanylyltransferase</fullName>
    </submittedName>
</protein>
<keyword evidence="2" id="KW-0808">Transferase</keyword>
<organism evidence="2 3">
    <name type="scientific">Desulfosoma caldarium</name>
    <dbReference type="NCBI Taxonomy" id="610254"/>
    <lineage>
        <taxon>Bacteria</taxon>
        <taxon>Pseudomonadati</taxon>
        <taxon>Thermodesulfobacteriota</taxon>
        <taxon>Syntrophobacteria</taxon>
        <taxon>Syntrophobacterales</taxon>
        <taxon>Syntrophobacteraceae</taxon>
        <taxon>Desulfosoma</taxon>
    </lineage>
</organism>
<dbReference type="EMBL" id="RJVA01000010">
    <property type="protein sequence ID" value="ROR01647.1"/>
    <property type="molecule type" value="Genomic_DNA"/>
</dbReference>
<dbReference type="RefSeq" id="WP_123289356.1">
    <property type="nucleotide sequence ID" value="NZ_RJVA01000010.1"/>
</dbReference>